<dbReference type="EMBL" id="CASHSV030000716">
    <property type="protein sequence ID" value="CAJ2673987.1"/>
    <property type="molecule type" value="Genomic_DNA"/>
</dbReference>
<evidence type="ECO:0000313" key="2">
    <source>
        <dbReference type="Proteomes" id="UP001177021"/>
    </source>
</evidence>
<organism evidence="1 2">
    <name type="scientific">Trifolium pratense</name>
    <name type="common">Red clover</name>
    <dbReference type="NCBI Taxonomy" id="57577"/>
    <lineage>
        <taxon>Eukaryota</taxon>
        <taxon>Viridiplantae</taxon>
        <taxon>Streptophyta</taxon>
        <taxon>Embryophyta</taxon>
        <taxon>Tracheophyta</taxon>
        <taxon>Spermatophyta</taxon>
        <taxon>Magnoliopsida</taxon>
        <taxon>eudicotyledons</taxon>
        <taxon>Gunneridae</taxon>
        <taxon>Pentapetalae</taxon>
        <taxon>rosids</taxon>
        <taxon>fabids</taxon>
        <taxon>Fabales</taxon>
        <taxon>Fabaceae</taxon>
        <taxon>Papilionoideae</taxon>
        <taxon>50 kb inversion clade</taxon>
        <taxon>NPAAA clade</taxon>
        <taxon>Hologalegina</taxon>
        <taxon>IRL clade</taxon>
        <taxon>Trifolieae</taxon>
        <taxon>Trifolium</taxon>
    </lineage>
</organism>
<sequence>MLQEKGHREDLDFDHHTPPFKKSSLSHPQNPERKIKIGVHLPIATAPENVATAPENVATTPENVTTESESC</sequence>
<evidence type="ECO:0000313" key="1">
    <source>
        <dbReference type="EMBL" id="CAJ2673987.1"/>
    </source>
</evidence>
<comment type="caution">
    <text evidence="1">The sequence shown here is derived from an EMBL/GenBank/DDBJ whole genome shotgun (WGS) entry which is preliminary data.</text>
</comment>
<accession>A0ACB0LWL3</accession>
<keyword evidence="2" id="KW-1185">Reference proteome</keyword>
<gene>
    <name evidence="1" type="ORF">MILVUS5_LOCUS37360</name>
</gene>
<reference evidence="1" key="1">
    <citation type="submission" date="2023-10" db="EMBL/GenBank/DDBJ databases">
        <authorList>
            <person name="Rodriguez Cubillos JULIANA M."/>
            <person name="De Vega J."/>
        </authorList>
    </citation>
    <scope>NUCLEOTIDE SEQUENCE</scope>
</reference>
<proteinExistence type="predicted"/>
<protein>
    <submittedName>
        <fullName evidence="1">Uncharacterized protein</fullName>
    </submittedName>
</protein>
<dbReference type="Proteomes" id="UP001177021">
    <property type="component" value="Unassembled WGS sequence"/>
</dbReference>
<name>A0ACB0LWL3_TRIPR</name>